<keyword evidence="1" id="KW-1133">Transmembrane helix</keyword>
<organism evidence="2 3">
    <name type="scientific">Argiope bruennichi</name>
    <name type="common">Wasp spider</name>
    <name type="synonym">Aranea bruennichi</name>
    <dbReference type="NCBI Taxonomy" id="94029"/>
    <lineage>
        <taxon>Eukaryota</taxon>
        <taxon>Metazoa</taxon>
        <taxon>Ecdysozoa</taxon>
        <taxon>Arthropoda</taxon>
        <taxon>Chelicerata</taxon>
        <taxon>Arachnida</taxon>
        <taxon>Araneae</taxon>
        <taxon>Araneomorphae</taxon>
        <taxon>Entelegynae</taxon>
        <taxon>Araneoidea</taxon>
        <taxon>Araneidae</taxon>
        <taxon>Argiope</taxon>
    </lineage>
</organism>
<reference evidence="2" key="1">
    <citation type="journal article" date="2020" name="bioRxiv">
        <title>Chromosome-level reference genome of the European wasp spider Argiope bruennichi: a resource for studies on range expansion and evolutionary adaptation.</title>
        <authorList>
            <person name="Sheffer M.M."/>
            <person name="Hoppe A."/>
            <person name="Krehenwinkel H."/>
            <person name="Uhl G."/>
            <person name="Kuss A.W."/>
            <person name="Jensen L."/>
            <person name="Jensen C."/>
            <person name="Gillespie R.G."/>
            <person name="Hoff K.J."/>
            <person name="Prost S."/>
        </authorList>
    </citation>
    <scope>NUCLEOTIDE SEQUENCE</scope>
</reference>
<accession>A0A8T0ENR5</accession>
<proteinExistence type="predicted"/>
<keyword evidence="1" id="KW-0812">Transmembrane</keyword>
<dbReference type="AlphaFoldDB" id="A0A8T0ENR5"/>
<reference evidence="2" key="2">
    <citation type="submission" date="2020-06" db="EMBL/GenBank/DDBJ databases">
        <authorList>
            <person name="Sheffer M."/>
        </authorList>
    </citation>
    <scope>NUCLEOTIDE SEQUENCE</scope>
</reference>
<gene>
    <name evidence="2" type="ORF">HNY73_016737</name>
</gene>
<feature type="transmembrane region" description="Helical" evidence="1">
    <location>
        <begin position="77"/>
        <end position="99"/>
    </location>
</feature>
<keyword evidence="3" id="KW-1185">Reference proteome</keyword>
<comment type="caution">
    <text evidence="2">The sequence shown here is derived from an EMBL/GenBank/DDBJ whole genome shotgun (WGS) entry which is preliminary data.</text>
</comment>
<dbReference type="EMBL" id="JABXBU010002227">
    <property type="protein sequence ID" value="KAF8774155.1"/>
    <property type="molecule type" value="Genomic_DNA"/>
</dbReference>
<evidence type="ECO:0000256" key="1">
    <source>
        <dbReference type="SAM" id="Phobius"/>
    </source>
</evidence>
<evidence type="ECO:0000313" key="3">
    <source>
        <dbReference type="Proteomes" id="UP000807504"/>
    </source>
</evidence>
<sequence>MHCMIKSFKEQLASKTILQDEDIEIYQRIKKLIEDIDSQLSYSMFLCTLFNACIMYYGVDSFVKKMELWSETQYISIWLLFGVSCSAFIAMGVTGTLVYESIESILRKLKELACNRVDLIPSQRYILFDDNNHLASIADRIGISDRAAAAIACAALQDLGVITEEDKTNLIDRMKIRRARSANRKVLIKDNHYTQITENRGLFFDERKDIAIVQEKRGNKNDLSTDQKYLLDMCIAVSSGNCSLDLSLRNPGKLARSRWLTLANRFLRLYVTTEKTLSKYIVKAISNQDQDYKDCYELIRIECYSCQIEM</sequence>
<feature type="transmembrane region" description="Helical" evidence="1">
    <location>
        <begin position="40"/>
        <end position="57"/>
    </location>
</feature>
<dbReference type="PANTHER" id="PTHR46409:SF1">
    <property type="entry name" value="HTH PSQ-TYPE DOMAIN-CONTAINING PROTEIN"/>
    <property type="match status" value="1"/>
</dbReference>
<dbReference type="Proteomes" id="UP000807504">
    <property type="component" value="Unassembled WGS sequence"/>
</dbReference>
<dbReference type="PANTHER" id="PTHR46409">
    <property type="entry name" value="HTH PSQ-TYPE DOMAIN-CONTAINING PROTEIN"/>
    <property type="match status" value="1"/>
</dbReference>
<protein>
    <submittedName>
        <fullName evidence="2">Uncharacterized protein</fullName>
    </submittedName>
</protein>
<keyword evidence="1" id="KW-0472">Membrane</keyword>
<name>A0A8T0ENR5_ARGBR</name>
<evidence type="ECO:0000313" key="2">
    <source>
        <dbReference type="EMBL" id="KAF8774155.1"/>
    </source>
</evidence>